<dbReference type="AlphaFoldDB" id="A0A0M1P0X8"/>
<comment type="caution">
    <text evidence="12">The sequence shown here is derived from an EMBL/GenBank/DDBJ whole genome shotgun (WGS) entry which is preliminary data.</text>
</comment>
<dbReference type="PATRIC" id="fig|1705565.3.peg.2421"/>
<evidence type="ECO:0000256" key="10">
    <source>
        <dbReference type="PIRSR" id="PIRSR000460-1"/>
    </source>
</evidence>
<dbReference type="InterPro" id="IPR035090">
    <property type="entry name" value="Pyridoxal_P_attach_site"/>
</dbReference>
<dbReference type="InterPro" id="IPR011833">
    <property type="entry name" value="Glycg_phsphrylas"/>
</dbReference>
<keyword evidence="4" id="KW-0021">Allosteric enzyme</keyword>
<evidence type="ECO:0000256" key="9">
    <source>
        <dbReference type="ARBA" id="ARBA00025174"/>
    </source>
</evidence>
<dbReference type="SUPFAM" id="SSF53756">
    <property type="entry name" value="UDP-Glycosyltransferase/glycogen phosphorylase"/>
    <property type="match status" value="1"/>
</dbReference>
<dbReference type="PIRSF" id="PIRSF000460">
    <property type="entry name" value="Pprylas_GlgP"/>
    <property type="match status" value="1"/>
</dbReference>
<sequence length="814" mass="92710">MFNNLETFKQVFTEHLVSRLGKGLEDATAEDVYKTLGGMIREYVGREWAAANRIYRDTGQKQVYYFSLEFLIGRLMGNNLLNLEVLDMVRRGLLELGWNLEEIEEQEPDAGLGNGGLGRLAACFLDSLASLSYAGHGCGIRYKYGLFEQKIVDGHQVELPDNWLQRGNVWEERRADKAVDVRFWGHVEVSVKDGRTVFDTVDYERVLAVPYDVPVIGYGEGQVNTLRLWSAEPASDISRIRPAHSQNSYYKFLEYNRSVESISEFLYPDDSAYEGKLLRLKQQYFLCSAGVQSILRTFDKLGRTYHELPEYVAIHINDTHPTLVIPELMRILIDDKGLGWDEAWDITSRTVSYTNHTLLSEALEKWPIGMVRDLLPRIYMIIEEINKRFCGMLLERYPNEHGRISQLAIIESDQIRMANLAIVGSYHVNGVAALHTELLKTQVMKPHFELYPERFSNKTNGITHRRWLMHSNPGLSRLISEGIGTSWITDPCQLIQLQSLKNDSAFRQGIQRIKRSNKQRLADFIADKQGILINPDSIFDVHVKRLHGYKRQLLNILRVMHVYNEIKDQPNAERVPRTVIFGAKAAPGYYLAKSIIKLINVVADVVNNDPQVNDKLQVLFLENYSVSLAEKIIPAADVSEQISTAGKEASGTGNMKFMMNGALTIGTLDGANVEMFELLGKENMFLFGLKLEEVLEYYRTGAYVSRKRYEQDPRINRVLNQLISPGPFCCHELEFGQILQSLLDHNDEFFVLEDFASYVATQSDIDQAYLDADSWAGKSIVNIAHSGHFSSDNTIHRYAAEIWNISPVKIGANR</sequence>
<dbReference type="GO" id="GO:0030170">
    <property type="term" value="F:pyridoxal phosphate binding"/>
    <property type="evidence" value="ECO:0007669"/>
    <property type="project" value="InterPro"/>
</dbReference>
<comment type="catalytic activity">
    <reaction evidence="1 11">
        <text>[(1-&gt;4)-alpha-D-glucosyl](n) + phosphate = [(1-&gt;4)-alpha-D-glucosyl](n-1) + alpha-D-glucose 1-phosphate</text>
        <dbReference type="Rhea" id="RHEA:41732"/>
        <dbReference type="Rhea" id="RHEA-COMP:9584"/>
        <dbReference type="Rhea" id="RHEA-COMP:9586"/>
        <dbReference type="ChEBI" id="CHEBI:15444"/>
        <dbReference type="ChEBI" id="CHEBI:43474"/>
        <dbReference type="ChEBI" id="CHEBI:58601"/>
        <dbReference type="EC" id="2.4.1.1"/>
    </reaction>
</comment>
<keyword evidence="13" id="KW-1185">Reference proteome</keyword>
<dbReference type="Gene3D" id="3.40.50.2000">
    <property type="entry name" value="Glycogen Phosphorylase B"/>
    <property type="match status" value="2"/>
</dbReference>
<dbReference type="Proteomes" id="UP000036932">
    <property type="component" value="Unassembled WGS sequence"/>
</dbReference>
<proteinExistence type="inferred from homology"/>
<dbReference type="FunFam" id="3.40.50.2000:FF:000003">
    <property type="entry name" value="Alpha-1,4 glucan phosphorylase"/>
    <property type="match status" value="1"/>
</dbReference>
<evidence type="ECO:0000313" key="13">
    <source>
        <dbReference type="Proteomes" id="UP000036932"/>
    </source>
</evidence>
<evidence type="ECO:0000256" key="8">
    <source>
        <dbReference type="ARBA" id="ARBA00023277"/>
    </source>
</evidence>
<dbReference type="RefSeq" id="WP_054401254.1">
    <property type="nucleotide sequence ID" value="NZ_LIUT01000001.1"/>
</dbReference>
<dbReference type="CDD" id="cd04300">
    <property type="entry name" value="GT35_Glycogen_Phosphorylase"/>
    <property type="match status" value="1"/>
</dbReference>
<evidence type="ECO:0000256" key="7">
    <source>
        <dbReference type="ARBA" id="ARBA00022898"/>
    </source>
</evidence>
<reference evidence="13" key="1">
    <citation type="submission" date="2015-08" db="EMBL/GenBank/DDBJ databases">
        <title>Genome sequencing project for genomic taxonomy and phylogenomics of Bacillus-like bacteria.</title>
        <authorList>
            <person name="Liu B."/>
            <person name="Wang J."/>
            <person name="Zhu Y."/>
            <person name="Liu G."/>
            <person name="Chen Q."/>
            <person name="Chen Z."/>
            <person name="Lan J."/>
            <person name="Che J."/>
            <person name="Ge C."/>
            <person name="Shi H."/>
            <person name="Pan Z."/>
            <person name="Liu X."/>
        </authorList>
    </citation>
    <scope>NUCLEOTIDE SEQUENCE [LARGE SCALE GENOMIC DNA]</scope>
    <source>
        <strain evidence="13">FJAT-22460</strain>
    </source>
</reference>
<dbReference type="EMBL" id="LIUT01000001">
    <property type="protein sequence ID" value="KOR88163.1"/>
    <property type="molecule type" value="Genomic_DNA"/>
</dbReference>
<evidence type="ECO:0000256" key="6">
    <source>
        <dbReference type="ARBA" id="ARBA00022679"/>
    </source>
</evidence>
<organism evidence="12 13">
    <name type="scientific">Paenibacillus solani</name>
    <dbReference type="NCBI Taxonomy" id="1705565"/>
    <lineage>
        <taxon>Bacteria</taxon>
        <taxon>Bacillati</taxon>
        <taxon>Bacillota</taxon>
        <taxon>Bacilli</taxon>
        <taxon>Bacillales</taxon>
        <taxon>Paenibacillaceae</taxon>
        <taxon>Paenibacillus</taxon>
    </lineage>
</organism>
<protein>
    <recommendedName>
        <fullName evidence="11">Alpha-1,4 glucan phosphorylase</fullName>
        <ecNumber evidence="11">2.4.1.1</ecNumber>
    </recommendedName>
</protein>
<evidence type="ECO:0000313" key="12">
    <source>
        <dbReference type="EMBL" id="KOR88163.1"/>
    </source>
</evidence>
<keyword evidence="5 11" id="KW-0328">Glycosyltransferase</keyword>
<evidence type="ECO:0000256" key="1">
    <source>
        <dbReference type="ARBA" id="ARBA00001275"/>
    </source>
</evidence>
<evidence type="ECO:0000256" key="2">
    <source>
        <dbReference type="ARBA" id="ARBA00001933"/>
    </source>
</evidence>
<comment type="cofactor">
    <cofactor evidence="2 11">
        <name>pyridoxal 5'-phosphate</name>
        <dbReference type="ChEBI" id="CHEBI:597326"/>
    </cofactor>
</comment>
<comment type="function">
    <text evidence="11">Allosteric enzyme that catalyzes the rate-limiting step in glycogen catabolism, the phosphorolytic cleavage of glycogen to produce glucose-1-phosphate, and plays a central role in maintaining cellular and organismal glucose homeostasis.</text>
</comment>
<evidence type="ECO:0000256" key="5">
    <source>
        <dbReference type="ARBA" id="ARBA00022676"/>
    </source>
</evidence>
<evidence type="ECO:0000256" key="4">
    <source>
        <dbReference type="ARBA" id="ARBA00022533"/>
    </source>
</evidence>
<comment type="function">
    <text evidence="9">Phosphorylase is an important allosteric enzyme in carbohydrate metabolism. Enzymes from different sources differ in their regulatory mechanisms and in their natural substrates. However, all known phosphorylases share catalytic and structural properties.</text>
</comment>
<gene>
    <name evidence="12" type="ORF">AM231_02720</name>
</gene>
<keyword evidence="8 11" id="KW-0119">Carbohydrate metabolism</keyword>
<dbReference type="PANTHER" id="PTHR11468">
    <property type="entry name" value="GLYCOGEN PHOSPHORYLASE"/>
    <property type="match status" value="1"/>
</dbReference>
<keyword evidence="7 10" id="KW-0663">Pyridoxal phosphate</keyword>
<evidence type="ECO:0000256" key="11">
    <source>
        <dbReference type="RuleBase" id="RU000587"/>
    </source>
</evidence>
<accession>A0A0M1P0X8</accession>
<name>A0A0M1P0X8_9BACL</name>
<dbReference type="EC" id="2.4.1.1" evidence="11"/>
<evidence type="ECO:0000256" key="3">
    <source>
        <dbReference type="ARBA" id="ARBA00006047"/>
    </source>
</evidence>
<keyword evidence="6 11" id="KW-0808">Transferase</keyword>
<dbReference type="InterPro" id="IPR000811">
    <property type="entry name" value="Glyco_trans_35"/>
</dbReference>
<feature type="modified residue" description="N6-(pyridoxal phosphate)lysine" evidence="10">
    <location>
        <position position="656"/>
    </location>
</feature>
<dbReference type="PROSITE" id="PS00102">
    <property type="entry name" value="PHOSPHORYLASE"/>
    <property type="match status" value="1"/>
</dbReference>
<dbReference type="FunFam" id="3.40.50.2000:FF:000807">
    <property type="entry name" value="Alpha-glucan phosphorylase 2, cytosolic"/>
    <property type="match status" value="1"/>
</dbReference>
<dbReference type="GO" id="GO:0008184">
    <property type="term" value="F:glycogen phosphorylase activity"/>
    <property type="evidence" value="ECO:0007669"/>
    <property type="project" value="InterPro"/>
</dbReference>
<dbReference type="Pfam" id="PF00343">
    <property type="entry name" value="Phosphorylase"/>
    <property type="match status" value="1"/>
</dbReference>
<dbReference type="GO" id="GO:0005980">
    <property type="term" value="P:glycogen catabolic process"/>
    <property type="evidence" value="ECO:0007669"/>
    <property type="project" value="TreeGrafter"/>
</dbReference>
<dbReference type="OrthoDB" id="9760804at2"/>
<dbReference type="PANTHER" id="PTHR11468:SF3">
    <property type="entry name" value="GLYCOGEN PHOSPHORYLASE, LIVER FORM"/>
    <property type="match status" value="1"/>
</dbReference>
<dbReference type="GO" id="GO:0005737">
    <property type="term" value="C:cytoplasm"/>
    <property type="evidence" value="ECO:0007669"/>
    <property type="project" value="TreeGrafter"/>
</dbReference>
<comment type="similarity">
    <text evidence="3 11">Belongs to the glycogen phosphorylase family.</text>
</comment>
<dbReference type="NCBIfam" id="TIGR02093">
    <property type="entry name" value="P_ylase"/>
    <property type="match status" value="1"/>
</dbReference>